<organism evidence="1 2">
    <name type="scientific">Panagrolaimus sp. PS1159</name>
    <dbReference type="NCBI Taxonomy" id="55785"/>
    <lineage>
        <taxon>Eukaryota</taxon>
        <taxon>Metazoa</taxon>
        <taxon>Ecdysozoa</taxon>
        <taxon>Nematoda</taxon>
        <taxon>Chromadorea</taxon>
        <taxon>Rhabditida</taxon>
        <taxon>Tylenchina</taxon>
        <taxon>Panagrolaimomorpha</taxon>
        <taxon>Panagrolaimoidea</taxon>
        <taxon>Panagrolaimidae</taxon>
        <taxon>Panagrolaimus</taxon>
    </lineage>
</organism>
<dbReference type="WBParaSite" id="PS1159_v2.g21626.t1">
    <property type="protein sequence ID" value="PS1159_v2.g21626.t1"/>
    <property type="gene ID" value="PS1159_v2.g21626"/>
</dbReference>
<name>A0AC35FWQ0_9BILA</name>
<proteinExistence type="predicted"/>
<protein>
    <submittedName>
        <fullName evidence="2">Ground-like domain-containing protein</fullName>
    </submittedName>
</protein>
<dbReference type="Proteomes" id="UP000887580">
    <property type="component" value="Unplaced"/>
</dbReference>
<sequence>MKVVFAALFLIFIIVQKANSRRCSRADDGNGGGDGGGGGEPPKYPLPECKTNGSGFMCCNDGVEDVVKDAIDDLKKQKAKQGEKFSNCNLQMMANKIQEMAEKKFNTTFETMVGISNFASKTRFFGNMVCKVKSGNRYVLAFATPKNTDATGDDEDDDDEPRPANFKRLHHTFTWRV</sequence>
<evidence type="ECO:0000313" key="1">
    <source>
        <dbReference type="Proteomes" id="UP000887580"/>
    </source>
</evidence>
<reference evidence="2" key="1">
    <citation type="submission" date="2022-11" db="UniProtKB">
        <authorList>
            <consortium name="WormBaseParasite"/>
        </authorList>
    </citation>
    <scope>IDENTIFICATION</scope>
</reference>
<accession>A0AC35FWQ0</accession>
<evidence type="ECO:0000313" key="2">
    <source>
        <dbReference type="WBParaSite" id="PS1159_v2.g21626.t1"/>
    </source>
</evidence>